<dbReference type="SUPFAM" id="SSF53335">
    <property type="entry name" value="S-adenosyl-L-methionine-dependent methyltransferases"/>
    <property type="match status" value="1"/>
</dbReference>
<dbReference type="EC" id="2.1.1.64" evidence="7"/>
<evidence type="ECO:0000256" key="1">
    <source>
        <dbReference type="ARBA" id="ARBA00006739"/>
    </source>
</evidence>
<name>A0A212IYU1_9BACT</name>
<keyword evidence="2" id="KW-0328">Glycosyltransferase</keyword>
<dbReference type="InterPro" id="IPR029063">
    <property type="entry name" value="SAM-dependent_MTases_sf"/>
</dbReference>
<feature type="domain" description="Glycosyltransferase 2-like" evidence="5">
    <location>
        <begin position="693"/>
        <end position="857"/>
    </location>
</feature>
<dbReference type="SUPFAM" id="SSF53756">
    <property type="entry name" value="UDP-Glycosyltransferase/glycogen phosphorylase"/>
    <property type="match status" value="1"/>
</dbReference>
<dbReference type="Pfam" id="PF13649">
    <property type="entry name" value="Methyltransf_25"/>
    <property type="match status" value="1"/>
</dbReference>
<dbReference type="Gene3D" id="3.90.550.10">
    <property type="entry name" value="Spore Coat Polysaccharide Biosynthesis Protein SpsA, Chain A"/>
    <property type="match status" value="1"/>
</dbReference>
<dbReference type="GO" id="GO:0061542">
    <property type="term" value="F:3-demethylubiquinol 3-O-methyltransferase activity"/>
    <property type="evidence" value="ECO:0007669"/>
    <property type="project" value="UniProtKB-EC"/>
</dbReference>
<dbReference type="PANTHER" id="PTHR43685:SF5">
    <property type="entry name" value="GLYCOSYLTRANSFERASE EPSE-RELATED"/>
    <property type="match status" value="1"/>
</dbReference>
<dbReference type="EMBL" id="FLUP01000001">
    <property type="protein sequence ID" value="SBV92378.1"/>
    <property type="molecule type" value="Genomic_DNA"/>
</dbReference>
<dbReference type="InterPro" id="IPR050834">
    <property type="entry name" value="Glycosyltransf_2"/>
</dbReference>
<gene>
    <name evidence="7" type="ORF">KM92DES2_10260</name>
</gene>
<feature type="domain" description="Methyltransferase" evidence="6">
    <location>
        <begin position="522"/>
        <end position="610"/>
    </location>
</feature>
<evidence type="ECO:0000256" key="3">
    <source>
        <dbReference type="ARBA" id="ARBA00022679"/>
    </source>
</evidence>
<dbReference type="PANTHER" id="PTHR43685">
    <property type="entry name" value="GLYCOSYLTRANSFERASE"/>
    <property type="match status" value="1"/>
</dbReference>
<dbReference type="CDD" id="cd03801">
    <property type="entry name" value="GT4_PimA-like"/>
    <property type="match status" value="1"/>
</dbReference>
<feature type="domain" description="Glycosyl transferase family 1" evidence="4">
    <location>
        <begin position="201"/>
        <end position="350"/>
    </location>
</feature>
<comment type="similarity">
    <text evidence="1">Belongs to the glycosyltransferase 2 family.</text>
</comment>
<dbReference type="GO" id="GO:0016757">
    <property type="term" value="F:glycosyltransferase activity"/>
    <property type="evidence" value="ECO:0007669"/>
    <property type="project" value="UniProtKB-KW"/>
</dbReference>
<evidence type="ECO:0000256" key="2">
    <source>
        <dbReference type="ARBA" id="ARBA00022676"/>
    </source>
</evidence>
<accession>A0A212IYU1</accession>
<dbReference type="InterPro" id="IPR029044">
    <property type="entry name" value="Nucleotide-diphossugar_trans"/>
</dbReference>
<reference evidence="7" key="1">
    <citation type="submission" date="2016-04" db="EMBL/GenBank/DDBJ databases">
        <authorList>
            <person name="Evans L.H."/>
            <person name="Alamgir A."/>
            <person name="Owens N."/>
            <person name="Weber N.D."/>
            <person name="Virtaneva K."/>
            <person name="Barbian K."/>
            <person name="Babar A."/>
            <person name="Rosenke K."/>
        </authorList>
    </citation>
    <scope>NUCLEOTIDE SEQUENCE</scope>
    <source>
        <strain evidence="7">92-2</strain>
    </source>
</reference>
<dbReference type="Pfam" id="PF00535">
    <property type="entry name" value="Glycos_transf_2"/>
    <property type="match status" value="1"/>
</dbReference>
<dbReference type="InterPro" id="IPR001173">
    <property type="entry name" value="Glyco_trans_2-like"/>
</dbReference>
<evidence type="ECO:0000259" key="5">
    <source>
        <dbReference type="Pfam" id="PF00535"/>
    </source>
</evidence>
<dbReference type="AlphaFoldDB" id="A0A212IYU1"/>
<proteinExistence type="inferred from homology"/>
<dbReference type="SUPFAM" id="SSF53448">
    <property type="entry name" value="Nucleotide-diphospho-sugar transferases"/>
    <property type="match status" value="1"/>
</dbReference>
<organism evidence="7">
    <name type="scientific">uncultured Desulfovibrio sp</name>
    <dbReference type="NCBI Taxonomy" id="167968"/>
    <lineage>
        <taxon>Bacteria</taxon>
        <taxon>Pseudomonadati</taxon>
        <taxon>Thermodesulfobacteriota</taxon>
        <taxon>Desulfovibrionia</taxon>
        <taxon>Desulfovibrionales</taxon>
        <taxon>Desulfovibrionaceae</taxon>
        <taxon>Desulfovibrio</taxon>
        <taxon>environmental samples</taxon>
    </lineage>
</organism>
<keyword evidence="3 7" id="KW-0808">Transferase</keyword>
<dbReference type="GO" id="GO:0032259">
    <property type="term" value="P:methylation"/>
    <property type="evidence" value="ECO:0007669"/>
    <property type="project" value="UniProtKB-KW"/>
</dbReference>
<dbReference type="Pfam" id="PF00534">
    <property type="entry name" value="Glycos_transf_1"/>
    <property type="match status" value="1"/>
</dbReference>
<dbReference type="InterPro" id="IPR041698">
    <property type="entry name" value="Methyltransf_25"/>
</dbReference>
<protein>
    <submittedName>
        <fullName evidence="7">Putative 3-demethylubiquinol 3-O-methyltransferase</fullName>
        <ecNumber evidence="7">2.1.1.64</ecNumber>
    </submittedName>
</protein>
<dbReference type="CDD" id="cd02440">
    <property type="entry name" value="AdoMet_MTases"/>
    <property type="match status" value="1"/>
</dbReference>
<keyword evidence="7" id="KW-0489">Methyltransferase</keyword>
<sequence>MLRTKDMKVPIHVLLVMTRGASLSEWAKVNALQHELTPYKKMSECGMQISIISWGDKREREIARSFPWLKVYGNFYNLPQEQYEWLMPFLHALPLIRADVVKSNQINGADCALRCARIWGKPFVSICSYACGEFCLSPPDTLDHILRDEREVLSKANACIVNQEAGKYLISAHTMRTGAVTCIPNYIPDHFFQAPLPDYSAKKPPVITLVGRLVPQKNIFALIEACSELDISLQLIGDGPEREALADFARDNAVKVEFFHSVTQAQLPSILCKSTICTLVSHYEDNPKSLLEYMACGCPVLATNVPSMSTFIEDHKNGLLCSSDPASIRTGLNTLLDNEALRRNLGKNARITAKKFSLDVTLNLEQRVYEKIPRRMLVTKGIFGLAALLSSVGRRVRALFSRTGQTTNTEFCDNIVNSIEEYISMKPQEEAQLILGNLELQLKLMIQKSSETFLNDTITLVHEFIAGKSPDEALRLLFSIEEQLYPLEGKLAIAYDGGVHSKHRLAKYHDFFVNRIQHGEKVIDVGCGVGFLAYDMAEKAQALVTGIELSGENIAIARGRFSHPNITFIQGNAVTDIQDEAYDTVVLSNVLEHLPNRITFLAALRKKLRPKRFLLCVPIFERDWRVPLKKELGIEWRLDPTHETEYTYESFVYELSRAGLTISYKEFRWGKIWCEATDRVEFIQTPPQSCPVTVLMACHNDRNYVEKAIISILQQTMQNFLFLIIDDASTDGTSAIIAEYARNDARISIITNDCNIGLTASLNKGLQSIETPYIVRMDADDIAFPERIEFQLSYMKAHTEIAAAGCHLFFFDDEGHEREPRSWKPPSAPTVIRQKTYTVGPELSHPGSIISTSAIKAVGGYRTQFASTQDYDLWLRLLESYELGNVPCTLMLYRQHDNAISQAKTTEQAINHVLALQSSEYRRKGESDPLEAKGTSLALLLSLLDPLQPSFYVWLKLLASRPIHDRSKLLFDALYQLTTYNATLPTEQIGLCKTFLEDYEWKLVMEIIVQDVALHSMPAYTVVLLFLKDMMTEQTKGKQ</sequence>
<dbReference type="InterPro" id="IPR001296">
    <property type="entry name" value="Glyco_trans_1"/>
</dbReference>
<dbReference type="CDD" id="cd00761">
    <property type="entry name" value="Glyco_tranf_GTA_type"/>
    <property type="match status" value="1"/>
</dbReference>
<evidence type="ECO:0000259" key="6">
    <source>
        <dbReference type="Pfam" id="PF13649"/>
    </source>
</evidence>
<evidence type="ECO:0000259" key="4">
    <source>
        <dbReference type="Pfam" id="PF00534"/>
    </source>
</evidence>
<dbReference type="Gene3D" id="3.40.50.150">
    <property type="entry name" value="Vaccinia Virus protein VP39"/>
    <property type="match status" value="1"/>
</dbReference>
<evidence type="ECO:0000313" key="7">
    <source>
        <dbReference type="EMBL" id="SBV92378.1"/>
    </source>
</evidence>
<dbReference type="Gene3D" id="3.40.50.2000">
    <property type="entry name" value="Glycogen Phosphorylase B"/>
    <property type="match status" value="2"/>
</dbReference>